<accession>A0A6J7E133</accession>
<evidence type="ECO:0000313" key="1">
    <source>
        <dbReference type="EMBL" id="CAB4876596.1"/>
    </source>
</evidence>
<dbReference type="EMBL" id="CAFBLI010000128">
    <property type="protein sequence ID" value="CAB4876596.1"/>
    <property type="molecule type" value="Genomic_DNA"/>
</dbReference>
<organism evidence="1">
    <name type="scientific">freshwater metagenome</name>
    <dbReference type="NCBI Taxonomy" id="449393"/>
    <lineage>
        <taxon>unclassified sequences</taxon>
        <taxon>metagenomes</taxon>
        <taxon>ecological metagenomes</taxon>
    </lineage>
</organism>
<protein>
    <submittedName>
        <fullName evidence="1">Unannotated protein</fullName>
    </submittedName>
</protein>
<sequence length="237" mass="25071">MVTFHSYSPSGNLAHSKSILIFDSFFSACALISAIEICLIECFFANSSKLAPRIIEPSSFTNSEITATGYESVSSHKAAPASVCPPLACTPPSTATNGKMCPGRKNCAAFAFGSARARKVFARSCALIPVVRPSIKSTETVNAVSWLSSFRATIIGSLSFLAISLLITPQITPAVCRTIKPICSVVAAFASKIKSPSFSRSASSVTIKNFPFLKSANASVKSLITSHPSWQEGAQHI</sequence>
<gene>
    <name evidence="1" type="ORF">UFOPK3306_01235</name>
</gene>
<reference evidence="1" key="1">
    <citation type="submission" date="2020-05" db="EMBL/GenBank/DDBJ databases">
        <authorList>
            <person name="Chiriac C."/>
            <person name="Salcher M."/>
            <person name="Ghai R."/>
            <person name="Kavagutti S V."/>
        </authorList>
    </citation>
    <scope>NUCLEOTIDE SEQUENCE</scope>
</reference>
<name>A0A6J7E133_9ZZZZ</name>
<dbReference type="AlphaFoldDB" id="A0A6J7E133"/>
<proteinExistence type="predicted"/>